<feature type="region of interest" description="Disordered" evidence="1">
    <location>
        <begin position="153"/>
        <end position="181"/>
    </location>
</feature>
<dbReference type="Proteomes" id="UP001152797">
    <property type="component" value="Unassembled WGS sequence"/>
</dbReference>
<feature type="compositionally biased region" description="Basic and acidic residues" evidence="1">
    <location>
        <begin position="169"/>
        <end position="181"/>
    </location>
</feature>
<dbReference type="EMBL" id="CAMXCT030000975">
    <property type="protein sequence ID" value="CAL4772592.1"/>
    <property type="molecule type" value="Genomic_DNA"/>
</dbReference>
<evidence type="ECO:0000256" key="1">
    <source>
        <dbReference type="SAM" id="MobiDB-lite"/>
    </source>
</evidence>
<evidence type="ECO:0000313" key="3">
    <source>
        <dbReference type="EMBL" id="CAL1138655.1"/>
    </source>
</evidence>
<proteinExistence type="predicted"/>
<dbReference type="EMBL" id="CAMXCT010000975">
    <property type="protein sequence ID" value="CAI3985280.1"/>
    <property type="molecule type" value="Genomic_DNA"/>
</dbReference>
<keyword evidence="4" id="KW-1185">Reference proteome</keyword>
<comment type="caution">
    <text evidence="2">The sequence shown here is derived from an EMBL/GenBank/DDBJ whole genome shotgun (WGS) entry which is preliminary data.</text>
</comment>
<reference evidence="3" key="2">
    <citation type="submission" date="2024-04" db="EMBL/GenBank/DDBJ databases">
        <authorList>
            <person name="Chen Y."/>
            <person name="Shah S."/>
            <person name="Dougan E. K."/>
            <person name="Thang M."/>
            <person name="Chan C."/>
        </authorList>
    </citation>
    <scope>NUCLEOTIDE SEQUENCE [LARGE SCALE GENOMIC DNA]</scope>
</reference>
<accession>A0A9P1FSK5</accession>
<name>A0A9P1FSK5_9DINO</name>
<feature type="region of interest" description="Disordered" evidence="1">
    <location>
        <begin position="195"/>
        <end position="214"/>
    </location>
</feature>
<organism evidence="2">
    <name type="scientific">Cladocopium goreaui</name>
    <dbReference type="NCBI Taxonomy" id="2562237"/>
    <lineage>
        <taxon>Eukaryota</taxon>
        <taxon>Sar</taxon>
        <taxon>Alveolata</taxon>
        <taxon>Dinophyceae</taxon>
        <taxon>Suessiales</taxon>
        <taxon>Symbiodiniaceae</taxon>
        <taxon>Cladocopium</taxon>
    </lineage>
</organism>
<sequence>MSAFLDDRHEALQHLRQQIDADFSSETILPEEIAARSSSPGELSASSPLSFRLAVPREQLHEQISAAQQRLQRSRTCWRRCVQGGGLAEAKEERLVKAAQIALEESGAEAHQMKKNYLKERDRLRQRLRCQRMQHRQTQQKAQEEAETKVKALELRGPETPPKAASKATKADRSSQDGAEELREKLKRYLEQEKELKSRTAELQSSARLSEREAGHMESVAEWSEELRSLAQRRKTQRLQLRQAMREDLLKRRVVMHCRKTGARWVGEESLDDQRKLGILEAAGVHIFKDASTNKASVKHFARVA</sequence>
<dbReference type="EMBL" id="CAMXCT020000975">
    <property type="protein sequence ID" value="CAL1138655.1"/>
    <property type="molecule type" value="Genomic_DNA"/>
</dbReference>
<evidence type="ECO:0000313" key="4">
    <source>
        <dbReference type="Proteomes" id="UP001152797"/>
    </source>
</evidence>
<evidence type="ECO:0000313" key="2">
    <source>
        <dbReference type="EMBL" id="CAI3985280.1"/>
    </source>
</evidence>
<dbReference type="AlphaFoldDB" id="A0A9P1FSK5"/>
<reference evidence="2" key="1">
    <citation type="submission" date="2022-10" db="EMBL/GenBank/DDBJ databases">
        <authorList>
            <person name="Chen Y."/>
            <person name="Dougan E. K."/>
            <person name="Chan C."/>
            <person name="Rhodes N."/>
            <person name="Thang M."/>
        </authorList>
    </citation>
    <scope>NUCLEOTIDE SEQUENCE</scope>
</reference>
<protein>
    <submittedName>
        <fullName evidence="2">Uncharacterized protein</fullName>
    </submittedName>
</protein>
<gene>
    <name evidence="2" type="ORF">C1SCF055_LOCUS12747</name>
</gene>